<evidence type="ECO:0008006" key="3">
    <source>
        <dbReference type="Google" id="ProtNLM"/>
    </source>
</evidence>
<dbReference type="Proteomes" id="UP000648914">
    <property type="component" value="Unassembled WGS sequence"/>
</dbReference>
<evidence type="ECO:0000313" key="2">
    <source>
        <dbReference type="Proteomes" id="UP000648914"/>
    </source>
</evidence>
<reference evidence="1 2" key="1">
    <citation type="submission" date="2020-12" db="EMBL/GenBank/DDBJ databases">
        <title>Comparative genomic insights into the epidemiology and virulence of plant pathogenic Pseudomonads from Turkey.</title>
        <authorList>
            <person name="Dillon M."/>
            <person name="Ruiz-Bedoya T."/>
            <person name="Bendalovic-Torma C."/>
            <person name="Guttman K.M."/>
            <person name="Kwak H."/>
            <person name="Middleton M.A."/>
            <person name="Wang P.W."/>
            <person name="Horuz S."/>
            <person name="Aysan Y."/>
            <person name="Guttman D.S."/>
        </authorList>
    </citation>
    <scope>NUCLEOTIDE SEQUENCE [LARGE SCALE GENOMIC DNA]</scope>
    <source>
        <strain evidence="1 2">S5_IA_2b</strain>
    </source>
</reference>
<evidence type="ECO:0000313" key="1">
    <source>
        <dbReference type="EMBL" id="MBI6567975.1"/>
    </source>
</evidence>
<dbReference type="EMBL" id="JAEILG010000099">
    <property type="protein sequence ID" value="MBI6567975.1"/>
    <property type="molecule type" value="Genomic_DNA"/>
</dbReference>
<dbReference type="RefSeq" id="WP_198721329.1">
    <property type="nucleotide sequence ID" value="NZ_JAEIKU010000185.1"/>
</dbReference>
<accession>A0ABS0UQV7</accession>
<proteinExistence type="predicted"/>
<sequence>MSNGSKPTFNSALNKMMGDAWVEVKGDFSHGSTLDKTSSTAKLLGKGALFLGAKFIQKLPETVEKMKENQAKQAKKG</sequence>
<keyword evidence="2" id="KW-1185">Reference proteome</keyword>
<comment type="caution">
    <text evidence="1">The sequence shown here is derived from an EMBL/GenBank/DDBJ whole genome shotgun (WGS) entry which is preliminary data.</text>
</comment>
<protein>
    <recommendedName>
        <fullName evidence="3">SCP2 domain-containing protein</fullName>
    </recommendedName>
</protein>
<gene>
    <name evidence="1" type="ORF">YA0852_28290</name>
</gene>
<organism evidence="1 2">
    <name type="scientific">Pseudomonas synxantha</name>
    <dbReference type="NCBI Taxonomy" id="47883"/>
    <lineage>
        <taxon>Bacteria</taxon>
        <taxon>Pseudomonadati</taxon>
        <taxon>Pseudomonadota</taxon>
        <taxon>Gammaproteobacteria</taxon>
        <taxon>Pseudomonadales</taxon>
        <taxon>Pseudomonadaceae</taxon>
        <taxon>Pseudomonas</taxon>
    </lineage>
</organism>
<name>A0ABS0UQV7_9PSED</name>